<accession>A0A3M7STE8</accession>
<reference evidence="1 2" key="1">
    <citation type="journal article" date="2018" name="Sci. Rep.">
        <title>Genomic signatures of local adaptation to the degree of environmental predictability in rotifers.</title>
        <authorList>
            <person name="Franch-Gras L."/>
            <person name="Hahn C."/>
            <person name="Garcia-Roger E.M."/>
            <person name="Carmona M.J."/>
            <person name="Serra M."/>
            <person name="Gomez A."/>
        </authorList>
    </citation>
    <scope>NUCLEOTIDE SEQUENCE [LARGE SCALE GENOMIC DNA]</scope>
    <source>
        <strain evidence="1">HYR1</strain>
    </source>
</reference>
<dbReference type="AlphaFoldDB" id="A0A3M7STE8"/>
<gene>
    <name evidence="1" type="ORF">BpHYR1_032788</name>
</gene>
<protein>
    <submittedName>
        <fullName evidence="1">Uncharacterized protein</fullName>
    </submittedName>
</protein>
<dbReference type="EMBL" id="REGN01000809">
    <property type="protein sequence ID" value="RNA38890.1"/>
    <property type="molecule type" value="Genomic_DNA"/>
</dbReference>
<dbReference type="Proteomes" id="UP000276133">
    <property type="component" value="Unassembled WGS sequence"/>
</dbReference>
<evidence type="ECO:0000313" key="1">
    <source>
        <dbReference type="EMBL" id="RNA38890.1"/>
    </source>
</evidence>
<evidence type="ECO:0000313" key="2">
    <source>
        <dbReference type="Proteomes" id="UP000276133"/>
    </source>
</evidence>
<proteinExistence type="predicted"/>
<name>A0A3M7STE8_BRAPC</name>
<comment type="caution">
    <text evidence="1">The sequence shown here is derived from an EMBL/GenBank/DDBJ whole genome shotgun (WGS) entry which is preliminary data.</text>
</comment>
<sequence>MCPTVAVRKNDRLETRSNKCLSLCVLFEAPSQKRLEDDSNQFGMQVGFRRTAWKPIVSFEPPLMIVLLINLKF</sequence>
<organism evidence="1 2">
    <name type="scientific">Brachionus plicatilis</name>
    <name type="common">Marine rotifer</name>
    <name type="synonym">Brachionus muelleri</name>
    <dbReference type="NCBI Taxonomy" id="10195"/>
    <lineage>
        <taxon>Eukaryota</taxon>
        <taxon>Metazoa</taxon>
        <taxon>Spiralia</taxon>
        <taxon>Gnathifera</taxon>
        <taxon>Rotifera</taxon>
        <taxon>Eurotatoria</taxon>
        <taxon>Monogononta</taxon>
        <taxon>Pseudotrocha</taxon>
        <taxon>Ploima</taxon>
        <taxon>Brachionidae</taxon>
        <taxon>Brachionus</taxon>
    </lineage>
</organism>
<keyword evidence="2" id="KW-1185">Reference proteome</keyword>